<dbReference type="GO" id="GO:0043565">
    <property type="term" value="F:sequence-specific DNA binding"/>
    <property type="evidence" value="ECO:0007669"/>
    <property type="project" value="TreeGrafter"/>
</dbReference>
<evidence type="ECO:0000313" key="3">
    <source>
        <dbReference type="EMBL" id="KRZ06713.1"/>
    </source>
</evidence>
<accession>A0A0V1H7S4</accession>
<sequence length="376" mass="43224">MVRPSRKRKERATTVHTIEETSSTSEHPFPLETDEETLEGRRNTMLVSTEEMREVVSSSRHVVNVIVLPPTAGDAGDEASDVEIAADDPDEMFEPAGELVIEEEIDEEGEPAQKFRMAKHRRLSKWKKSENFDKNFDIMSIPLNEHLHGLSGLSPFEIWKKFISDDIVKHIMVQTNLYAERDCNDKSFHASTKDIRNFLGLLLLSGYHCLPEARHYWSTQPDLAVDAASRTMSRDRFHQLKRFLHLADNQNLSAGDKMSKISPLYQMLNDRLVQYGVFHESLSIDESMVPYYGRHSAKMFIRGKPIHVGYKIWMLCGTDGYPYQLNIYQGKEPAAERAPLSERVRMVDAIASHSCVKHHQLYFDNFFSSYDTLKII</sequence>
<organism evidence="3 4">
    <name type="scientific">Trichinella zimbabwensis</name>
    <dbReference type="NCBI Taxonomy" id="268475"/>
    <lineage>
        <taxon>Eukaryota</taxon>
        <taxon>Metazoa</taxon>
        <taxon>Ecdysozoa</taxon>
        <taxon>Nematoda</taxon>
        <taxon>Enoplea</taxon>
        <taxon>Dorylaimia</taxon>
        <taxon>Trichinellida</taxon>
        <taxon>Trichinellidae</taxon>
        <taxon>Trichinella</taxon>
    </lineage>
</organism>
<keyword evidence="4" id="KW-1185">Reference proteome</keyword>
<protein>
    <submittedName>
        <fullName evidence="3">PiggyBac transposable element-derived protein 3</fullName>
    </submittedName>
</protein>
<dbReference type="OrthoDB" id="5810550at2759"/>
<dbReference type="PANTHER" id="PTHR47055:SF3">
    <property type="entry name" value="PHORBOL-ESTER_DAG-TYPE DOMAIN-CONTAINING PROTEIN"/>
    <property type="match status" value="1"/>
</dbReference>
<dbReference type="STRING" id="268475.A0A0V1H7S4"/>
<dbReference type="PANTHER" id="PTHR47055">
    <property type="entry name" value="DDE_TNP_1_7 DOMAIN-CONTAINING PROTEIN"/>
    <property type="match status" value="1"/>
</dbReference>
<evidence type="ECO:0000313" key="4">
    <source>
        <dbReference type="Proteomes" id="UP000055024"/>
    </source>
</evidence>
<evidence type="ECO:0000259" key="2">
    <source>
        <dbReference type="Pfam" id="PF13843"/>
    </source>
</evidence>
<comment type="caution">
    <text evidence="3">The sequence shown here is derived from an EMBL/GenBank/DDBJ whole genome shotgun (WGS) entry which is preliminary data.</text>
</comment>
<dbReference type="InterPro" id="IPR029526">
    <property type="entry name" value="PGBD"/>
</dbReference>
<evidence type="ECO:0000256" key="1">
    <source>
        <dbReference type="SAM" id="MobiDB-lite"/>
    </source>
</evidence>
<reference evidence="3 4" key="1">
    <citation type="submission" date="2015-01" db="EMBL/GenBank/DDBJ databases">
        <title>Evolution of Trichinella species and genotypes.</title>
        <authorList>
            <person name="Korhonen P.K."/>
            <person name="Edoardo P."/>
            <person name="Giuseppe L.R."/>
            <person name="Gasser R.B."/>
        </authorList>
    </citation>
    <scope>NUCLEOTIDE SEQUENCE [LARGE SCALE GENOMIC DNA]</scope>
    <source>
        <strain evidence="3">ISS1029</strain>
    </source>
</reference>
<dbReference type="EMBL" id="JYDP01000114">
    <property type="protein sequence ID" value="KRZ06713.1"/>
    <property type="molecule type" value="Genomic_DNA"/>
</dbReference>
<dbReference type="InterPro" id="IPR052638">
    <property type="entry name" value="PiggyBac_TE-derived"/>
</dbReference>
<name>A0A0V1H7S4_9BILA</name>
<dbReference type="AlphaFoldDB" id="A0A0V1H7S4"/>
<feature type="compositionally biased region" description="Basic residues" evidence="1">
    <location>
        <begin position="1"/>
        <end position="10"/>
    </location>
</feature>
<proteinExistence type="predicted"/>
<feature type="region of interest" description="Disordered" evidence="1">
    <location>
        <begin position="1"/>
        <end position="30"/>
    </location>
</feature>
<dbReference type="Pfam" id="PF13843">
    <property type="entry name" value="DDE_Tnp_1_7"/>
    <property type="match status" value="1"/>
</dbReference>
<dbReference type="Proteomes" id="UP000055024">
    <property type="component" value="Unassembled WGS sequence"/>
</dbReference>
<feature type="domain" description="PiggyBac transposable element-derived protein" evidence="2">
    <location>
        <begin position="154"/>
        <end position="374"/>
    </location>
</feature>
<gene>
    <name evidence="3" type="primary">PGBD3</name>
    <name evidence="3" type="ORF">T11_15867</name>
</gene>